<comment type="caution">
    <text evidence="1">The sequence shown here is derived from an EMBL/GenBank/DDBJ whole genome shotgun (WGS) entry which is preliminary data.</text>
</comment>
<evidence type="ECO:0000313" key="1">
    <source>
        <dbReference type="EMBL" id="MRY13390.1"/>
    </source>
</evidence>
<sequence length="65" mass="7322">MDNSGHKIAVECKFKRLVNPVSIPALSNLADEENMSGRYIANINMDETYKETRLMPGILADRIKV</sequence>
<dbReference type="AlphaFoldDB" id="A0A6G1ZHN7"/>
<proteinExistence type="predicted"/>
<dbReference type="EMBL" id="WKLP01000029">
    <property type="protein sequence ID" value="MRY13390.1"/>
    <property type="molecule type" value="Genomic_DNA"/>
</dbReference>
<protein>
    <submittedName>
        <fullName evidence="1">Uncharacterized protein</fullName>
    </submittedName>
</protein>
<accession>A0A6G1ZHN7</accession>
<dbReference type="RefSeq" id="WP_044234851.1">
    <property type="nucleotide sequence ID" value="NZ_CAJSYT010000003.1"/>
</dbReference>
<gene>
    <name evidence="1" type="ORF">GKE01_18265</name>
</gene>
<reference evidence="1" key="1">
    <citation type="journal article" date="2019" name="Nat. Med.">
        <title>A library of human gut bacterial isolates paired with longitudinal multiomics data enables mechanistic microbiome research.</title>
        <authorList>
            <person name="Poyet M."/>
            <person name="Groussin M."/>
            <person name="Gibbons S.M."/>
            <person name="Avila-Pacheco J."/>
            <person name="Jiang X."/>
            <person name="Kearney S.M."/>
            <person name="Perrotta A.R."/>
            <person name="Berdy B."/>
            <person name="Zhao S."/>
            <person name="Lieberman T.D."/>
            <person name="Swanson P.K."/>
            <person name="Smith M."/>
            <person name="Roesemann S."/>
            <person name="Alexander J.E."/>
            <person name="Rich S.A."/>
            <person name="Livny J."/>
            <person name="Vlamakis H."/>
            <person name="Clish C."/>
            <person name="Bullock K."/>
            <person name="Deik A."/>
            <person name="Scott J."/>
            <person name="Pierce K.A."/>
            <person name="Xavier R.J."/>
            <person name="Alm E.J."/>
        </authorList>
    </citation>
    <scope>NUCLEOTIDE SEQUENCE</scope>
    <source>
        <strain evidence="1">BIOML-A4</strain>
    </source>
</reference>
<name>A0A6G1ZHN7_9BACT</name>
<organism evidence="1">
    <name type="scientific">Parabacteroides goldsteinii</name>
    <dbReference type="NCBI Taxonomy" id="328812"/>
    <lineage>
        <taxon>Bacteria</taxon>
        <taxon>Pseudomonadati</taxon>
        <taxon>Bacteroidota</taxon>
        <taxon>Bacteroidia</taxon>
        <taxon>Bacteroidales</taxon>
        <taxon>Tannerellaceae</taxon>
        <taxon>Parabacteroides</taxon>
    </lineage>
</organism>